<organism evidence="5 6">
    <name type="scientific">Streptomyces lonarensis</name>
    <dbReference type="NCBI Taxonomy" id="700599"/>
    <lineage>
        <taxon>Bacteria</taxon>
        <taxon>Bacillati</taxon>
        <taxon>Actinomycetota</taxon>
        <taxon>Actinomycetes</taxon>
        <taxon>Kitasatosporales</taxon>
        <taxon>Streptomycetaceae</taxon>
        <taxon>Streptomyces</taxon>
    </lineage>
</organism>
<evidence type="ECO:0000256" key="3">
    <source>
        <dbReference type="ARBA" id="ARBA00035643"/>
    </source>
</evidence>
<feature type="region of interest" description="Disordered" evidence="4">
    <location>
        <begin position="226"/>
        <end position="264"/>
    </location>
</feature>
<comment type="similarity">
    <text evidence="3">Belongs to the gas vesicle GvpF/GvpL family.</text>
</comment>
<sequence>MTQQVYTYGIVRAGHRLPRPATGIGAPPERLRLLDVGPLSAVVSGAPAGLLARRRDLLAHQRTLLTLSREGPVLPMRFGSVAPDEETLRRQLADAPDEKLRTLERLDGRVEMNLKALVVEGDLAELLRQDAHLRRLHHESRTRPGYENSVRLGQAVAESLTRRATRAATRTVQQVRGLTEASAPGPTVEGCALNLSFLLPRENESRFRDAVERAAAEHAGRTELRVSGPLPCFSFTEPRRPPAGRARPRPRRAAPAAATSEGRS</sequence>
<dbReference type="PANTHER" id="PTHR36852:SF1">
    <property type="entry name" value="PROTEIN GVPL 2"/>
    <property type="match status" value="1"/>
</dbReference>
<dbReference type="EMBL" id="JAAVJD010000003">
    <property type="protein sequence ID" value="NJQ04170.1"/>
    <property type="molecule type" value="Genomic_DNA"/>
</dbReference>
<comment type="subcellular location">
    <subcellularLocation>
        <location evidence="2">Gas vesicle</location>
    </subcellularLocation>
</comment>
<gene>
    <name evidence="5" type="ORF">HCN56_00900</name>
</gene>
<dbReference type="Pfam" id="PF06386">
    <property type="entry name" value="GvpL_GvpF"/>
    <property type="match status" value="1"/>
</dbReference>
<evidence type="ECO:0000313" key="6">
    <source>
        <dbReference type="Proteomes" id="UP000578686"/>
    </source>
</evidence>
<evidence type="ECO:0000256" key="2">
    <source>
        <dbReference type="ARBA" id="ARBA00035108"/>
    </source>
</evidence>
<evidence type="ECO:0000256" key="4">
    <source>
        <dbReference type="SAM" id="MobiDB-lite"/>
    </source>
</evidence>
<dbReference type="PANTHER" id="PTHR36852">
    <property type="entry name" value="PROTEIN GVPL 2"/>
    <property type="match status" value="1"/>
</dbReference>
<dbReference type="RefSeq" id="WP_167967472.1">
    <property type="nucleotide sequence ID" value="NZ_BHZG01000048.1"/>
</dbReference>
<proteinExistence type="inferred from homology"/>
<dbReference type="InterPro" id="IPR009430">
    <property type="entry name" value="GvpL/GvpF"/>
</dbReference>
<keyword evidence="1" id="KW-0304">Gas vesicle</keyword>
<protein>
    <submittedName>
        <fullName evidence="5">GvpL/GvpF family gas vesicle protein</fullName>
    </submittedName>
</protein>
<dbReference type="GO" id="GO:0031411">
    <property type="term" value="C:gas vesicle"/>
    <property type="evidence" value="ECO:0007669"/>
    <property type="project" value="UniProtKB-SubCell"/>
</dbReference>
<comment type="caution">
    <text evidence="5">The sequence shown here is derived from an EMBL/GenBank/DDBJ whole genome shotgun (WGS) entry which is preliminary data.</text>
</comment>
<accession>A0A7X6HXB5</accession>
<dbReference type="GO" id="GO:0031412">
    <property type="term" value="P:gas vesicle organization"/>
    <property type="evidence" value="ECO:0007669"/>
    <property type="project" value="InterPro"/>
</dbReference>
<evidence type="ECO:0000313" key="5">
    <source>
        <dbReference type="EMBL" id="NJQ04170.1"/>
    </source>
</evidence>
<evidence type="ECO:0000256" key="1">
    <source>
        <dbReference type="ARBA" id="ARBA00022987"/>
    </source>
</evidence>
<reference evidence="5 6" key="1">
    <citation type="submission" date="2020-03" db="EMBL/GenBank/DDBJ databases">
        <title>Draft genome of Streptomyces sp. ventii, isolated from the Axial Seamount in the Pacific Ocean, and resequencing of the two type strains Streptomyces lonarensis strain NCL 716 and Streptomyces bohaiensis strain 11A07.</title>
        <authorList>
            <person name="Loughran R.M."/>
            <person name="Pfannmuller K.M."/>
            <person name="Wasson B.J."/>
            <person name="Deadmond M.C."/>
            <person name="Paddock B.E."/>
            <person name="Koyack M.J."/>
            <person name="Gallegos D.A."/>
            <person name="Mitchell E.A."/>
            <person name="Ushijima B."/>
            <person name="Saw J.H."/>
            <person name="Mcphail K.L."/>
            <person name="Videau P."/>
        </authorList>
    </citation>
    <scope>NUCLEOTIDE SEQUENCE [LARGE SCALE GENOMIC DNA]</scope>
    <source>
        <strain evidence="5 6">NCL716</strain>
    </source>
</reference>
<name>A0A7X6HXB5_9ACTN</name>
<dbReference type="AlphaFoldDB" id="A0A7X6HXB5"/>
<keyword evidence="6" id="KW-1185">Reference proteome</keyword>
<dbReference type="Proteomes" id="UP000578686">
    <property type="component" value="Unassembled WGS sequence"/>
</dbReference>